<accession>T1GER9</accession>
<keyword evidence="2" id="KW-1185">Reference proteome</keyword>
<reference evidence="2" key="1">
    <citation type="submission" date="2013-02" db="EMBL/GenBank/DDBJ databases">
        <authorList>
            <person name="Hughes D."/>
        </authorList>
    </citation>
    <scope>NUCLEOTIDE SEQUENCE</scope>
    <source>
        <strain>Durham</strain>
        <strain evidence="2">NC isolate 2 -- Noor lab</strain>
    </source>
</reference>
<dbReference type="EMBL" id="CAQQ02021014">
    <property type="status" value="NOT_ANNOTATED_CDS"/>
    <property type="molecule type" value="Genomic_DNA"/>
</dbReference>
<dbReference type="HOGENOM" id="CLU_1290299_0_0_1"/>
<sequence length="214" mass="24629">MFKVCYLSFNQFNFAGEKLLIFANTNGWELSVIYRVRILYKYVHEVLFNRLSSTTPKISSQEMIVPHSAKTSLQILNNNNKVTSFARKIFKNIENYNPLKNLIPPTVQSSPYLSKIDHIKVKQDLTTKYLKFPCVHVICCKNFSSKCKTDRHKSEDIFKITLTFRSGLYRDISCERGVSAPLKGAPTKRSGAYIETLPLTGRFRKVFVPKATFL</sequence>
<name>T1GER9_MEGSC</name>
<evidence type="ECO:0000313" key="1">
    <source>
        <dbReference type="EnsemblMetazoa" id="MESCA001840-PA"/>
    </source>
</evidence>
<evidence type="ECO:0000313" key="2">
    <source>
        <dbReference type="Proteomes" id="UP000015102"/>
    </source>
</evidence>
<proteinExistence type="predicted"/>
<dbReference type="EMBL" id="CAQQ02021013">
    <property type="status" value="NOT_ANNOTATED_CDS"/>
    <property type="molecule type" value="Genomic_DNA"/>
</dbReference>
<dbReference type="AlphaFoldDB" id="T1GER9"/>
<dbReference type="EnsemblMetazoa" id="MESCA001840-RA">
    <property type="protein sequence ID" value="MESCA001840-PA"/>
    <property type="gene ID" value="MESCA001840"/>
</dbReference>
<dbReference type="EMBL" id="CAQQ02021011">
    <property type="status" value="NOT_ANNOTATED_CDS"/>
    <property type="molecule type" value="Genomic_DNA"/>
</dbReference>
<reference evidence="1" key="2">
    <citation type="submission" date="2015-06" db="UniProtKB">
        <authorList>
            <consortium name="EnsemblMetazoa"/>
        </authorList>
    </citation>
    <scope>IDENTIFICATION</scope>
</reference>
<organism evidence="1 2">
    <name type="scientific">Megaselia scalaris</name>
    <name type="common">Humpbacked fly</name>
    <name type="synonym">Phora scalaris</name>
    <dbReference type="NCBI Taxonomy" id="36166"/>
    <lineage>
        <taxon>Eukaryota</taxon>
        <taxon>Metazoa</taxon>
        <taxon>Ecdysozoa</taxon>
        <taxon>Arthropoda</taxon>
        <taxon>Hexapoda</taxon>
        <taxon>Insecta</taxon>
        <taxon>Pterygota</taxon>
        <taxon>Neoptera</taxon>
        <taxon>Endopterygota</taxon>
        <taxon>Diptera</taxon>
        <taxon>Brachycera</taxon>
        <taxon>Muscomorpha</taxon>
        <taxon>Platypezoidea</taxon>
        <taxon>Phoridae</taxon>
        <taxon>Megaseliini</taxon>
        <taxon>Megaselia</taxon>
    </lineage>
</organism>
<protein>
    <submittedName>
        <fullName evidence="1">Uncharacterized protein</fullName>
    </submittedName>
</protein>
<dbReference type="Proteomes" id="UP000015102">
    <property type="component" value="Unassembled WGS sequence"/>
</dbReference>
<dbReference type="EMBL" id="CAQQ02021012">
    <property type="status" value="NOT_ANNOTATED_CDS"/>
    <property type="molecule type" value="Genomic_DNA"/>
</dbReference>
<dbReference type="EMBL" id="CAQQ02021015">
    <property type="status" value="NOT_ANNOTATED_CDS"/>
    <property type="molecule type" value="Genomic_DNA"/>
</dbReference>